<accession>A0A5E5A5B3</accession>
<sequence>MVFEWDRVTNLANTRRVAGLKFPVKPDTFGGCKGWVEIRDHRGPQK</sequence>
<organism evidence="1 2">
    <name type="scientific">Pandoraea anapnoica</name>
    <dbReference type="NCBI Taxonomy" id="2508301"/>
    <lineage>
        <taxon>Bacteria</taxon>
        <taxon>Pseudomonadati</taxon>
        <taxon>Pseudomonadota</taxon>
        <taxon>Betaproteobacteria</taxon>
        <taxon>Burkholderiales</taxon>
        <taxon>Burkholderiaceae</taxon>
        <taxon>Pandoraea</taxon>
    </lineage>
</organism>
<reference evidence="1 2" key="1">
    <citation type="submission" date="2019-08" db="EMBL/GenBank/DDBJ databases">
        <authorList>
            <person name="Peeters C."/>
        </authorList>
    </citation>
    <scope>NUCLEOTIDE SEQUENCE [LARGE SCALE GENOMIC DNA]</scope>
    <source>
        <strain evidence="1 2">LMG 31117</strain>
    </source>
</reference>
<evidence type="ECO:0000313" key="1">
    <source>
        <dbReference type="EMBL" id="VVE68416.1"/>
    </source>
</evidence>
<proteinExistence type="predicted"/>
<dbReference type="AlphaFoldDB" id="A0A5E5A5B3"/>
<keyword evidence="2" id="KW-1185">Reference proteome</keyword>
<gene>
    <name evidence="1" type="ORF">PAN31117_02965</name>
</gene>
<dbReference type="Proteomes" id="UP000383122">
    <property type="component" value="Unassembled WGS sequence"/>
</dbReference>
<protein>
    <submittedName>
        <fullName evidence="1">Uncharacterized protein</fullName>
    </submittedName>
</protein>
<dbReference type="EMBL" id="CABPSP010000008">
    <property type="protein sequence ID" value="VVE68416.1"/>
    <property type="molecule type" value="Genomic_DNA"/>
</dbReference>
<evidence type="ECO:0000313" key="2">
    <source>
        <dbReference type="Proteomes" id="UP000383122"/>
    </source>
</evidence>
<name>A0A5E5A5B3_9BURK</name>